<sequence>MMTHITATSGDTLWRGLVAWLGNLTWLGLGIAAAALVPAGSKTHRRWGVVLILVSAMFIGLTVALRMWAEFSEPIGAFIWAFTGGWPLELIYLVMGVLLGYGIKLVSERA</sequence>
<evidence type="ECO:0000256" key="1">
    <source>
        <dbReference type="SAM" id="Phobius"/>
    </source>
</evidence>
<evidence type="ECO:0000313" key="3">
    <source>
        <dbReference type="Proteomes" id="UP000310263"/>
    </source>
</evidence>
<reference evidence="2 3" key="1">
    <citation type="submission" date="2019-04" db="EMBL/GenBank/DDBJ databases">
        <title>Microbes associate with the intestines of laboratory mice.</title>
        <authorList>
            <person name="Navarre W."/>
            <person name="Wong E."/>
            <person name="Huang K."/>
            <person name="Tropini C."/>
            <person name="Ng K."/>
            <person name="Yu B."/>
        </authorList>
    </citation>
    <scope>NUCLEOTIDE SEQUENCE [LARGE SCALE GENOMIC DNA]</scope>
    <source>
        <strain evidence="2 3">NM07_P-09</strain>
    </source>
</reference>
<keyword evidence="3" id="KW-1185">Reference proteome</keyword>
<feature type="transmembrane region" description="Helical" evidence="1">
    <location>
        <begin position="17"/>
        <end position="37"/>
    </location>
</feature>
<gene>
    <name evidence="2" type="ORF">E5334_00815</name>
</gene>
<dbReference type="EMBL" id="SRYE01000001">
    <property type="protein sequence ID" value="TGY63093.1"/>
    <property type="molecule type" value="Genomic_DNA"/>
</dbReference>
<organism evidence="2 3">
    <name type="scientific">Muricaecibacterium torontonense</name>
    <dbReference type="NCBI Taxonomy" id="3032871"/>
    <lineage>
        <taxon>Bacteria</taxon>
        <taxon>Bacillati</taxon>
        <taxon>Actinomycetota</taxon>
        <taxon>Coriobacteriia</taxon>
        <taxon>Coriobacteriales</taxon>
        <taxon>Atopobiaceae</taxon>
        <taxon>Muricaecibacterium</taxon>
    </lineage>
</organism>
<protein>
    <submittedName>
        <fullName evidence="2">Uncharacterized protein</fullName>
    </submittedName>
</protein>
<accession>A0A4S2F5X9</accession>
<comment type="caution">
    <text evidence="2">The sequence shown here is derived from an EMBL/GenBank/DDBJ whole genome shotgun (WGS) entry which is preliminary data.</text>
</comment>
<feature type="transmembrane region" description="Helical" evidence="1">
    <location>
        <begin position="49"/>
        <end position="69"/>
    </location>
</feature>
<dbReference type="OrthoDB" id="145485at2"/>
<dbReference type="RefSeq" id="WP_136011718.1">
    <property type="nucleotide sequence ID" value="NZ_SRYE01000001.1"/>
</dbReference>
<proteinExistence type="predicted"/>
<feature type="transmembrane region" description="Helical" evidence="1">
    <location>
        <begin position="75"/>
        <end position="101"/>
    </location>
</feature>
<dbReference type="Proteomes" id="UP000310263">
    <property type="component" value="Unassembled WGS sequence"/>
</dbReference>
<keyword evidence="1" id="KW-0812">Transmembrane</keyword>
<name>A0A4S2F5X9_9ACTN</name>
<evidence type="ECO:0000313" key="2">
    <source>
        <dbReference type="EMBL" id="TGY63093.1"/>
    </source>
</evidence>
<dbReference type="AlphaFoldDB" id="A0A4S2F5X9"/>
<keyword evidence="1" id="KW-0472">Membrane</keyword>
<keyword evidence="1" id="KW-1133">Transmembrane helix</keyword>